<accession>A0A7E4W5F6</accession>
<evidence type="ECO:0000256" key="1">
    <source>
        <dbReference type="SAM" id="MobiDB-lite"/>
    </source>
</evidence>
<reference evidence="2" key="1">
    <citation type="journal article" date="2013" name="Genetics">
        <title>The draft genome and transcriptome of Panagrellus redivivus are shaped by the harsh demands of a free-living lifestyle.</title>
        <authorList>
            <person name="Srinivasan J."/>
            <person name="Dillman A.R."/>
            <person name="Macchietto M.G."/>
            <person name="Heikkinen L."/>
            <person name="Lakso M."/>
            <person name="Fracchia K.M."/>
            <person name="Antoshechkin I."/>
            <person name="Mortazavi A."/>
            <person name="Wong G."/>
            <person name="Sternberg P.W."/>
        </authorList>
    </citation>
    <scope>NUCLEOTIDE SEQUENCE [LARGE SCALE GENOMIC DNA]</scope>
    <source>
        <strain evidence="2">MT8872</strain>
    </source>
</reference>
<feature type="compositionally biased region" description="Low complexity" evidence="1">
    <location>
        <begin position="61"/>
        <end position="77"/>
    </location>
</feature>
<dbReference type="WBParaSite" id="Pan_g7222.t1">
    <property type="protein sequence ID" value="Pan_g7222.t1"/>
    <property type="gene ID" value="Pan_g7222"/>
</dbReference>
<evidence type="ECO:0000313" key="2">
    <source>
        <dbReference type="Proteomes" id="UP000492821"/>
    </source>
</evidence>
<dbReference type="AlphaFoldDB" id="A0A7E4W5F6"/>
<name>A0A7E4W5F6_PANRE</name>
<proteinExistence type="predicted"/>
<reference evidence="3" key="2">
    <citation type="submission" date="2020-10" db="UniProtKB">
        <authorList>
            <consortium name="WormBaseParasite"/>
        </authorList>
    </citation>
    <scope>IDENTIFICATION</scope>
</reference>
<protein>
    <submittedName>
        <fullName evidence="3">Bestrophin homolog</fullName>
    </submittedName>
</protein>
<feature type="region of interest" description="Disordered" evidence="1">
    <location>
        <begin position="58"/>
        <end position="77"/>
    </location>
</feature>
<dbReference type="Proteomes" id="UP000492821">
    <property type="component" value="Unassembled WGS sequence"/>
</dbReference>
<sequence length="306" mass="34524">MENLSRSHFAHDMLPHSVRRVSIARRFLHREVFSGGQRLVQSTAHSIRPRCTATFRHHNLPSAEPRSSPSRPISTPISMEPLRRCHRSVRIDTSMHTDSNYRAASFVYGLADSSLMMGQRILLCVLVCLGCDIYMPRARMESSRGFTLSSMVIRIARNFYFILRGLRKWLAINFNDGIIPVPAVQPIRRVRAHRSTPRRDAVPHDYLADMARLHSPVRPCYIGSDEPIPLFRLLAGAAPSKLNLNHSDPLSMSSSMSDIMSSLVEAFTGCLVDPEVATEEVDEDGRYNDEVELKSFNCSSRDSLDS</sequence>
<keyword evidence="2" id="KW-1185">Reference proteome</keyword>
<evidence type="ECO:0000313" key="3">
    <source>
        <dbReference type="WBParaSite" id="Pan_g7222.t1"/>
    </source>
</evidence>
<organism evidence="2 3">
    <name type="scientific">Panagrellus redivivus</name>
    <name type="common">Microworm</name>
    <dbReference type="NCBI Taxonomy" id="6233"/>
    <lineage>
        <taxon>Eukaryota</taxon>
        <taxon>Metazoa</taxon>
        <taxon>Ecdysozoa</taxon>
        <taxon>Nematoda</taxon>
        <taxon>Chromadorea</taxon>
        <taxon>Rhabditida</taxon>
        <taxon>Tylenchina</taxon>
        <taxon>Panagrolaimomorpha</taxon>
        <taxon>Panagrolaimoidea</taxon>
        <taxon>Panagrolaimidae</taxon>
        <taxon>Panagrellus</taxon>
    </lineage>
</organism>